<organism evidence="2 3">
    <name type="scientific">SAR86 cluster bacterium BACL1 MAG-120920-bin57</name>
    <dbReference type="NCBI Taxonomy" id="1655571"/>
    <lineage>
        <taxon>Bacteria</taxon>
        <taxon>Pseudomonadati</taxon>
        <taxon>Pseudomonadota</taxon>
        <taxon>Gammaproteobacteria</taxon>
        <taxon>SAR86 cluster</taxon>
    </lineage>
</organism>
<keyword evidence="1" id="KW-0812">Transmembrane</keyword>
<dbReference type="AlphaFoldDB" id="A0A0R2PV50"/>
<dbReference type="EMBL" id="LIAV01000060">
    <property type="protein sequence ID" value="KRO40802.1"/>
    <property type="molecule type" value="Genomic_DNA"/>
</dbReference>
<name>A0A0R2PV50_9GAMM</name>
<evidence type="ECO:0000313" key="2">
    <source>
        <dbReference type="EMBL" id="KRO40802.1"/>
    </source>
</evidence>
<dbReference type="Pfam" id="PF04612">
    <property type="entry name" value="T2SSM"/>
    <property type="match status" value="1"/>
</dbReference>
<accession>A0A0R2PV50</accession>
<comment type="caution">
    <text evidence="2">The sequence shown here is derived from an EMBL/GenBank/DDBJ whole genome shotgun (WGS) entry which is preliminary data.</text>
</comment>
<dbReference type="GO" id="GO:0015628">
    <property type="term" value="P:protein secretion by the type II secretion system"/>
    <property type="evidence" value="ECO:0007669"/>
    <property type="project" value="InterPro"/>
</dbReference>
<evidence type="ECO:0000256" key="1">
    <source>
        <dbReference type="SAM" id="Phobius"/>
    </source>
</evidence>
<protein>
    <submittedName>
        <fullName evidence="2">Uncharacterized protein</fullName>
    </submittedName>
</protein>
<keyword evidence="1" id="KW-0472">Membrane</keyword>
<proteinExistence type="predicted"/>
<reference evidence="3" key="1">
    <citation type="submission" date="2015-10" db="EMBL/GenBank/DDBJ databases">
        <title>Metagenome-Assembled Genomes uncover a global brackish microbiome.</title>
        <authorList>
            <person name="Hugerth L.W."/>
            <person name="Larsson J."/>
            <person name="Alneberg J."/>
            <person name="Lindh M.V."/>
            <person name="Legrand C."/>
            <person name="Pinhassi J."/>
            <person name="Andersson A."/>
        </authorList>
    </citation>
    <scope>NUCLEOTIDE SEQUENCE [LARGE SCALE GENOMIC DNA]</scope>
</reference>
<dbReference type="GO" id="GO:0015627">
    <property type="term" value="C:type II protein secretion system complex"/>
    <property type="evidence" value="ECO:0007669"/>
    <property type="project" value="InterPro"/>
</dbReference>
<sequence length="159" mass="18049">MDKIFSSWKSLQSREQFIVKILLTVLMIGLLSLFFSNVLGSIGQNQQTLAVKKIEFNYVLRQAERIQSFVSSRQLALDSQNPAEFLLIKSAEFGLVNYRLVKENEQNSIYFSDNSIGNISQFLNAISAHPSISLFRISISPTTNKFELKVVLDLKQPKS</sequence>
<dbReference type="InterPro" id="IPR007690">
    <property type="entry name" value="T2SS_GspM"/>
</dbReference>
<dbReference type="Proteomes" id="UP000050874">
    <property type="component" value="Unassembled WGS sequence"/>
</dbReference>
<feature type="transmembrane region" description="Helical" evidence="1">
    <location>
        <begin position="21"/>
        <end position="43"/>
    </location>
</feature>
<gene>
    <name evidence="2" type="ORF">ABR63_04520</name>
</gene>
<evidence type="ECO:0000313" key="3">
    <source>
        <dbReference type="Proteomes" id="UP000050874"/>
    </source>
</evidence>
<keyword evidence="1" id="KW-1133">Transmembrane helix</keyword>